<dbReference type="STRING" id="376686.Fjoh_3222"/>
<keyword evidence="2" id="KW-1185">Reference proteome</keyword>
<dbReference type="EMBL" id="CP000685">
    <property type="protein sequence ID" value="ABQ06239.1"/>
    <property type="molecule type" value="Genomic_DNA"/>
</dbReference>
<name>A5FEY2_FLAJ1</name>
<reference evidence="1 2" key="1">
    <citation type="journal article" date="2009" name="Appl. Environ. Microbiol.">
        <title>Novel features of the polysaccharide-digesting gliding bacterium Flavobacterium johnsoniae as revealed by genome sequence analysis.</title>
        <authorList>
            <person name="McBride M.J."/>
            <person name="Xie G."/>
            <person name="Martens E.C."/>
            <person name="Lapidus A."/>
            <person name="Henrissat B."/>
            <person name="Rhodes R.G."/>
            <person name="Goltsman E."/>
            <person name="Wang W."/>
            <person name="Xu J."/>
            <person name="Hunnicutt D.W."/>
            <person name="Staroscik A.M."/>
            <person name="Hoover T.R."/>
            <person name="Cheng Y.Q."/>
            <person name="Stein J.L."/>
        </authorList>
    </citation>
    <scope>NUCLEOTIDE SEQUENCE [LARGE SCALE GENOMIC DNA]</scope>
    <source>
        <strain evidence="2">ATCC 17061 / DSM 2064 / JCM 8514 / BCRC 14874 / CCUG 350202 / NBRC 14942 / NCIMB 11054 / UW101</strain>
    </source>
</reference>
<dbReference type="Proteomes" id="UP000006694">
    <property type="component" value="Chromosome"/>
</dbReference>
<proteinExistence type="predicted"/>
<evidence type="ECO:0000313" key="2">
    <source>
        <dbReference type="Proteomes" id="UP000006694"/>
    </source>
</evidence>
<accession>A5FEY2</accession>
<protein>
    <submittedName>
        <fullName evidence="1">Uncharacterized protein</fullName>
    </submittedName>
</protein>
<evidence type="ECO:0000313" key="1">
    <source>
        <dbReference type="EMBL" id="ABQ06239.1"/>
    </source>
</evidence>
<dbReference type="HOGENOM" id="CLU_1452441_0_0_10"/>
<sequence length="186" mass="21437">MFSCNIHEPISVKENVSNQIVLIEPGIKNHITKDSIPITIPVEFNIQQNTSNIIHLDLYFVSINGKRLLKYGIDYETYDKQNPTKPHYFSLDKEELESQRNNSIIVAIKTQMISIKDADLILKKYNIDAKIGNLELGDFIKLVGYDRFRKDNPDLIEDFRKVNDSVVFSVSLKGGERAHISQKINW</sequence>
<organism evidence="1 2">
    <name type="scientific">Flavobacterium johnsoniae (strain ATCC 17061 / DSM 2064 / JCM 8514 / BCRC 14874 / CCUG 350202 / NBRC 14942 / NCIMB 11054 / UW101)</name>
    <name type="common">Cytophaga johnsonae</name>
    <dbReference type="NCBI Taxonomy" id="376686"/>
    <lineage>
        <taxon>Bacteria</taxon>
        <taxon>Pseudomonadati</taxon>
        <taxon>Bacteroidota</taxon>
        <taxon>Flavobacteriia</taxon>
        <taxon>Flavobacteriales</taxon>
        <taxon>Flavobacteriaceae</taxon>
        <taxon>Flavobacterium</taxon>
    </lineage>
</organism>
<dbReference type="KEGG" id="fjo:Fjoh_3222"/>
<dbReference type="AlphaFoldDB" id="A5FEY2"/>
<gene>
    <name evidence="1" type="ordered locus">Fjoh_3222</name>
</gene>